<feature type="compositionally biased region" description="Gly residues" evidence="1">
    <location>
        <begin position="127"/>
        <end position="146"/>
    </location>
</feature>
<evidence type="ECO:0000313" key="2">
    <source>
        <dbReference type="EMBL" id="CAA9423654.1"/>
    </source>
</evidence>
<organism evidence="2">
    <name type="scientific">uncultured Phycisphaerae bacterium</name>
    <dbReference type="NCBI Taxonomy" id="904963"/>
    <lineage>
        <taxon>Bacteria</taxon>
        <taxon>Pseudomonadati</taxon>
        <taxon>Planctomycetota</taxon>
        <taxon>Phycisphaerae</taxon>
        <taxon>environmental samples</taxon>
    </lineage>
</organism>
<proteinExistence type="predicted"/>
<dbReference type="EMBL" id="CADCUQ010000698">
    <property type="protein sequence ID" value="CAA9423654.1"/>
    <property type="molecule type" value="Genomic_DNA"/>
</dbReference>
<evidence type="ECO:0000256" key="1">
    <source>
        <dbReference type="SAM" id="MobiDB-lite"/>
    </source>
</evidence>
<feature type="non-terminal residue" evidence="2">
    <location>
        <position position="146"/>
    </location>
</feature>
<dbReference type="AlphaFoldDB" id="A0A6J4PRM3"/>
<evidence type="ECO:0008006" key="3">
    <source>
        <dbReference type="Google" id="ProtNLM"/>
    </source>
</evidence>
<feature type="compositionally biased region" description="Low complexity" evidence="1">
    <location>
        <begin position="24"/>
        <end position="33"/>
    </location>
</feature>
<reference evidence="2" key="1">
    <citation type="submission" date="2020-02" db="EMBL/GenBank/DDBJ databases">
        <authorList>
            <person name="Meier V. D."/>
        </authorList>
    </citation>
    <scope>NUCLEOTIDE SEQUENCE</scope>
    <source>
        <strain evidence="2">AVDCRST_MAG64</strain>
    </source>
</reference>
<sequence>MAKSSSRSSGNKRGSGNSKGGSGRAQAGAAQTTTDREQIRQWAEARGAKPSCVRGTGGGGDTGMIRLDFPGYSGGDSLQEISWDEWFEQFDENNLALLIQETTKEGEPSNFNKLVSRDSADGKSAGRAGGGGGGARRGNAGGRSGG</sequence>
<accession>A0A6J4PRM3</accession>
<gene>
    <name evidence="2" type="ORF">AVDCRST_MAG64-3036</name>
</gene>
<name>A0A6J4PRM3_9BACT</name>
<protein>
    <recommendedName>
        <fullName evidence="3">1,4-alpha-glucan branching enzyme</fullName>
    </recommendedName>
</protein>
<feature type="region of interest" description="Disordered" evidence="1">
    <location>
        <begin position="103"/>
        <end position="146"/>
    </location>
</feature>
<feature type="region of interest" description="Disordered" evidence="1">
    <location>
        <begin position="1"/>
        <end position="62"/>
    </location>
</feature>
<feature type="compositionally biased region" description="Low complexity" evidence="1">
    <location>
        <begin position="1"/>
        <end position="16"/>
    </location>
</feature>